<dbReference type="EMBL" id="HBUF01570930">
    <property type="protein sequence ID" value="CAG6766489.1"/>
    <property type="molecule type" value="Transcribed_RNA"/>
</dbReference>
<sequence length="108" mass="12161">MMLGCGALPLECGDQILPLECDDQILPLDCGGQLLPLDCGDQLLPLDYDDQPFLCGVPRPYDGSPFFLRELQMVFLHQHVHVPQPAFRELQHSRHERGHGLVVQLPLH</sequence>
<reference evidence="1" key="1">
    <citation type="submission" date="2021-05" db="EMBL/GenBank/DDBJ databases">
        <authorList>
            <person name="Alioto T."/>
            <person name="Alioto T."/>
            <person name="Gomez Garrido J."/>
        </authorList>
    </citation>
    <scope>NUCLEOTIDE SEQUENCE</scope>
</reference>
<organism evidence="1">
    <name type="scientific">Cacopsylla melanoneura</name>
    <dbReference type="NCBI Taxonomy" id="428564"/>
    <lineage>
        <taxon>Eukaryota</taxon>
        <taxon>Metazoa</taxon>
        <taxon>Ecdysozoa</taxon>
        <taxon>Arthropoda</taxon>
        <taxon>Hexapoda</taxon>
        <taxon>Insecta</taxon>
        <taxon>Pterygota</taxon>
        <taxon>Neoptera</taxon>
        <taxon>Paraneoptera</taxon>
        <taxon>Hemiptera</taxon>
        <taxon>Sternorrhyncha</taxon>
        <taxon>Psylloidea</taxon>
        <taxon>Psyllidae</taxon>
        <taxon>Psyllinae</taxon>
        <taxon>Cacopsylla</taxon>
    </lineage>
</organism>
<accession>A0A8D9AHA1</accession>
<protein>
    <submittedName>
        <fullName evidence="1">Uncharacterized protein</fullName>
    </submittedName>
</protein>
<proteinExistence type="predicted"/>
<name>A0A8D9AHA1_9HEMI</name>
<dbReference type="AlphaFoldDB" id="A0A8D9AHA1"/>
<evidence type="ECO:0000313" key="1">
    <source>
        <dbReference type="EMBL" id="CAG6766489.1"/>
    </source>
</evidence>